<keyword evidence="1" id="KW-0472">Membrane</keyword>
<keyword evidence="3" id="KW-1185">Reference proteome</keyword>
<gene>
    <name evidence="2" type="ORF">RM541_07370</name>
</gene>
<name>A0ABU3DR41_9FLAO</name>
<protein>
    <submittedName>
        <fullName evidence="2">Uncharacterized protein</fullName>
    </submittedName>
</protein>
<dbReference type="RefSeq" id="WP_311499571.1">
    <property type="nucleotide sequence ID" value="NZ_JAVRHN010000004.1"/>
</dbReference>
<evidence type="ECO:0000313" key="2">
    <source>
        <dbReference type="EMBL" id="MDT0686179.1"/>
    </source>
</evidence>
<evidence type="ECO:0000256" key="1">
    <source>
        <dbReference type="SAM" id="Phobius"/>
    </source>
</evidence>
<reference evidence="2 3" key="1">
    <citation type="submission" date="2023-09" db="EMBL/GenBank/DDBJ databases">
        <authorList>
            <person name="Rey-Velasco X."/>
        </authorList>
    </citation>
    <scope>NUCLEOTIDE SEQUENCE [LARGE SCALE GENOMIC DNA]</scope>
    <source>
        <strain evidence="2 3">F225</strain>
    </source>
</reference>
<dbReference type="EMBL" id="JAVRHN010000004">
    <property type="protein sequence ID" value="MDT0686179.1"/>
    <property type="molecule type" value="Genomic_DNA"/>
</dbReference>
<keyword evidence="1" id="KW-0812">Transmembrane</keyword>
<dbReference type="Proteomes" id="UP001253848">
    <property type="component" value="Unassembled WGS sequence"/>
</dbReference>
<keyword evidence="1" id="KW-1133">Transmembrane helix</keyword>
<sequence>MQQITRRKSLILIALGMFVIAVSQFITRYTEIPDIAQGVLTGIGIGLLLTAILFGRFKTAR</sequence>
<comment type="caution">
    <text evidence="2">The sequence shown here is derived from an EMBL/GenBank/DDBJ whole genome shotgun (WGS) entry which is preliminary data.</text>
</comment>
<feature type="transmembrane region" description="Helical" evidence="1">
    <location>
        <begin position="35"/>
        <end position="55"/>
    </location>
</feature>
<evidence type="ECO:0000313" key="3">
    <source>
        <dbReference type="Proteomes" id="UP001253848"/>
    </source>
</evidence>
<accession>A0ABU3DR41</accession>
<proteinExistence type="predicted"/>
<feature type="transmembrane region" description="Helical" evidence="1">
    <location>
        <begin position="9"/>
        <end position="29"/>
    </location>
</feature>
<organism evidence="2 3">
    <name type="scientific">Autumnicola psychrophila</name>
    <dbReference type="NCBI Taxonomy" id="3075592"/>
    <lineage>
        <taxon>Bacteria</taxon>
        <taxon>Pseudomonadati</taxon>
        <taxon>Bacteroidota</taxon>
        <taxon>Flavobacteriia</taxon>
        <taxon>Flavobacteriales</taxon>
        <taxon>Flavobacteriaceae</taxon>
        <taxon>Autumnicola</taxon>
    </lineage>
</organism>